<dbReference type="SUPFAM" id="SSF101936">
    <property type="entry name" value="DNA-binding pseudobarrel domain"/>
    <property type="match status" value="2"/>
</dbReference>
<evidence type="ECO:0000256" key="1">
    <source>
        <dbReference type="ARBA" id="ARBA00004123"/>
    </source>
</evidence>
<feature type="domain" description="TF-B3" evidence="6">
    <location>
        <begin position="10"/>
        <end position="103"/>
    </location>
</feature>
<dbReference type="PANTHER" id="PTHR31920:SF37">
    <property type="entry name" value="B3 DOMAIN-CONTAINING TRANSCRIPTION FACTOR VRN1"/>
    <property type="match status" value="1"/>
</dbReference>
<keyword evidence="8" id="KW-1185">Reference proteome</keyword>
<organism evidence="7 8">
    <name type="scientific">Olea europaea subsp. europaea</name>
    <dbReference type="NCBI Taxonomy" id="158383"/>
    <lineage>
        <taxon>Eukaryota</taxon>
        <taxon>Viridiplantae</taxon>
        <taxon>Streptophyta</taxon>
        <taxon>Embryophyta</taxon>
        <taxon>Tracheophyta</taxon>
        <taxon>Spermatophyta</taxon>
        <taxon>Magnoliopsida</taxon>
        <taxon>eudicotyledons</taxon>
        <taxon>Gunneridae</taxon>
        <taxon>Pentapetalae</taxon>
        <taxon>asterids</taxon>
        <taxon>lamiids</taxon>
        <taxon>Lamiales</taxon>
        <taxon>Oleaceae</taxon>
        <taxon>Oleeae</taxon>
        <taxon>Olea</taxon>
    </lineage>
</organism>
<dbReference type="PANTHER" id="PTHR31920">
    <property type="entry name" value="B3 DOMAIN-CONTAINING"/>
    <property type="match status" value="1"/>
</dbReference>
<dbReference type="PROSITE" id="PS50863">
    <property type="entry name" value="B3"/>
    <property type="match status" value="2"/>
</dbReference>
<dbReference type="Proteomes" id="UP000594638">
    <property type="component" value="Unassembled WGS sequence"/>
</dbReference>
<keyword evidence="5" id="KW-0539">Nucleus</keyword>
<evidence type="ECO:0000256" key="5">
    <source>
        <dbReference type="ARBA" id="ARBA00023242"/>
    </source>
</evidence>
<comment type="subcellular location">
    <subcellularLocation>
        <location evidence="1">Nucleus</location>
    </subcellularLocation>
</comment>
<keyword evidence="2" id="KW-0805">Transcription regulation</keyword>
<evidence type="ECO:0000256" key="3">
    <source>
        <dbReference type="ARBA" id="ARBA00023125"/>
    </source>
</evidence>
<evidence type="ECO:0000256" key="4">
    <source>
        <dbReference type="ARBA" id="ARBA00023163"/>
    </source>
</evidence>
<dbReference type="EMBL" id="CACTIH010001996">
    <property type="protein sequence ID" value="CAA2971109.1"/>
    <property type="molecule type" value="Genomic_DNA"/>
</dbReference>
<dbReference type="Gene3D" id="2.40.330.10">
    <property type="entry name" value="DNA-binding pseudobarrel domain"/>
    <property type="match status" value="2"/>
</dbReference>
<proteinExistence type="predicted"/>
<dbReference type="CDD" id="cd10017">
    <property type="entry name" value="B3_DNA"/>
    <property type="match status" value="2"/>
</dbReference>
<protein>
    <submittedName>
        <fullName evidence="7">B3 domain-containing transcription factor VRN1-like</fullName>
    </submittedName>
</protein>
<dbReference type="Pfam" id="PF02362">
    <property type="entry name" value="B3"/>
    <property type="match status" value="2"/>
</dbReference>
<reference evidence="7 8" key="1">
    <citation type="submission" date="2019-12" db="EMBL/GenBank/DDBJ databases">
        <authorList>
            <person name="Alioto T."/>
            <person name="Alioto T."/>
            <person name="Gomez Garrido J."/>
        </authorList>
    </citation>
    <scope>NUCLEOTIDE SEQUENCE [LARGE SCALE GENOMIC DNA]</scope>
</reference>
<dbReference type="Gramene" id="OE9A116223T1">
    <property type="protein sequence ID" value="OE9A116223C1"/>
    <property type="gene ID" value="OE9A116223"/>
</dbReference>
<dbReference type="OrthoDB" id="623918at2759"/>
<dbReference type="InterPro" id="IPR050655">
    <property type="entry name" value="Plant_B3_domain"/>
</dbReference>
<dbReference type="InterPro" id="IPR015300">
    <property type="entry name" value="DNA-bd_pseudobarrel_sf"/>
</dbReference>
<evidence type="ECO:0000313" key="7">
    <source>
        <dbReference type="EMBL" id="CAA2971109.1"/>
    </source>
</evidence>
<evidence type="ECO:0000313" key="8">
    <source>
        <dbReference type="Proteomes" id="UP000594638"/>
    </source>
</evidence>
<gene>
    <name evidence="7" type="ORF">OLEA9_A116223</name>
</gene>
<dbReference type="GO" id="GO:0003677">
    <property type="term" value="F:DNA binding"/>
    <property type="evidence" value="ECO:0007669"/>
    <property type="project" value="UniProtKB-KW"/>
</dbReference>
<dbReference type="GO" id="GO:0005634">
    <property type="term" value="C:nucleus"/>
    <property type="evidence" value="ECO:0007669"/>
    <property type="project" value="UniProtKB-SubCell"/>
</dbReference>
<dbReference type="AlphaFoldDB" id="A0A8S0QYK3"/>
<feature type="domain" description="TF-B3" evidence="6">
    <location>
        <begin position="211"/>
        <end position="306"/>
    </location>
</feature>
<sequence length="308" mass="35185">MEEISNLPARFFKVVLPSTTARQRLRIPNKFVEKYGNELSSVVTVADPIDGIWCVRLEKAEKTIWLHDGWEKFFDGHSIDYGDFLLFKYRGNSSFSVRIFDLTATEVDYCNNRNFKKDENSDDDSVKILTSFPSKPKISSSRNVMGNECGIHATYGIRHGVNRGHRDAAEMSISHHSYLTRSKCKIEDGGLEIKIENLNTSKNFSPKYPSFGVYLKPNNLSPRCCMYVPVAFAEHLPSSSGHFELHDSDGKKWLLNIIRGKRRKNYLCSGWKTVVKEKNLKVGDTCVFELIDVNKCMLKVLTFGAQHR</sequence>
<accession>A0A8S0QYK3</accession>
<comment type="caution">
    <text evidence="7">The sequence shown here is derived from an EMBL/GenBank/DDBJ whole genome shotgun (WGS) entry which is preliminary data.</text>
</comment>
<name>A0A8S0QYK3_OLEEU</name>
<evidence type="ECO:0000256" key="2">
    <source>
        <dbReference type="ARBA" id="ARBA00023015"/>
    </source>
</evidence>
<evidence type="ECO:0000259" key="6">
    <source>
        <dbReference type="PROSITE" id="PS50863"/>
    </source>
</evidence>
<dbReference type="SMART" id="SM01019">
    <property type="entry name" value="B3"/>
    <property type="match status" value="2"/>
</dbReference>
<dbReference type="InterPro" id="IPR003340">
    <property type="entry name" value="B3_DNA-bd"/>
</dbReference>
<keyword evidence="4" id="KW-0804">Transcription</keyword>
<keyword evidence="3" id="KW-0238">DNA-binding</keyword>